<dbReference type="GO" id="GO:0000105">
    <property type="term" value="P:L-histidine biosynthetic process"/>
    <property type="evidence" value="ECO:0007669"/>
    <property type="project" value="UniProtKB-UniPathway"/>
</dbReference>
<comment type="function">
    <text evidence="9">IGPS catalyzes the conversion of PRFAR and glutamine to IGP, AICAR and glutamate. The HisF subunit catalyzes the cyclization activity that produces IGP and AICAR from PRFAR using the ammonia provided by the HisH subunit.</text>
</comment>
<evidence type="ECO:0000256" key="13">
    <source>
        <dbReference type="ARBA" id="ARBA00047838"/>
    </source>
</evidence>
<comment type="similarity">
    <text evidence="2 14">Belongs to the HisA/HisF family.</text>
</comment>
<evidence type="ECO:0000256" key="8">
    <source>
        <dbReference type="ARBA" id="ARBA00023239"/>
    </source>
</evidence>
<evidence type="ECO:0000256" key="4">
    <source>
        <dbReference type="ARBA" id="ARBA00012809"/>
    </source>
</evidence>
<comment type="caution">
    <text evidence="15">The sequence shown here is derived from an EMBL/GenBank/DDBJ whole genome shotgun (WGS) entry which is preliminary data.</text>
</comment>
<dbReference type="Pfam" id="PF00977">
    <property type="entry name" value="His_biosynth"/>
    <property type="match status" value="1"/>
</dbReference>
<name>A0A2T2WE32_9FIRM</name>
<dbReference type="PANTHER" id="PTHR21235:SF2">
    <property type="entry name" value="IMIDAZOLE GLYCEROL PHOSPHATE SYNTHASE HISHF"/>
    <property type="match status" value="1"/>
</dbReference>
<comment type="pathway">
    <text evidence="1">Amino-acid biosynthesis; L-histidine biosynthesis; L-histidine from 5-phospho-alpha-D-ribose 1-diphosphate: step 5/9.</text>
</comment>
<accession>A0A2T2WE32</accession>
<evidence type="ECO:0000256" key="14">
    <source>
        <dbReference type="RuleBase" id="RU003657"/>
    </source>
</evidence>
<dbReference type="EC" id="4.3.2.10" evidence="4"/>
<keyword evidence="6 14" id="KW-0028">Amino-acid biosynthesis</keyword>
<dbReference type="Proteomes" id="UP000241848">
    <property type="component" value="Unassembled WGS sequence"/>
</dbReference>
<dbReference type="AlphaFoldDB" id="A0A2T2WE32"/>
<proteinExistence type="inferred from homology"/>
<keyword evidence="8" id="KW-0456">Lyase</keyword>
<dbReference type="GO" id="GO:0000107">
    <property type="term" value="F:imidazoleglycerol-phosphate synthase activity"/>
    <property type="evidence" value="ECO:0007669"/>
    <property type="project" value="InterPro"/>
</dbReference>
<evidence type="ECO:0000256" key="12">
    <source>
        <dbReference type="ARBA" id="ARBA00032401"/>
    </source>
</evidence>
<evidence type="ECO:0000313" key="16">
    <source>
        <dbReference type="Proteomes" id="UP000241848"/>
    </source>
</evidence>
<dbReference type="SUPFAM" id="SSF51366">
    <property type="entry name" value="Ribulose-phoshate binding barrel"/>
    <property type="match status" value="1"/>
</dbReference>
<organism evidence="15 16">
    <name type="scientific">Sulfobacillus acidophilus</name>
    <dbReference type="NCBI Taxonomy" id="53633"/>
    <lineage>
        <taxon>Bacteria</taxon>
        <taxon>Bacillati</taxon>
        <taxon>Bacillota</taxon>
        <taxon>Clostridia</taxon>
        <taxon>Eubacteriales</taxon>
        <taxon>Clostridiales Family XVII. Incertae Sedis</taxon>
        <taxon>Sulfobacillus</taxon>
    </lineage>
</organism>
<dbReference type="InterPro" id="IPR013785">
    <property type="entry name" value="Aldolase_TIM"/>
</dbReference>
<dbReference type="Gene3D" id="3.20.20.70">
    <property type="entry name" value="Aldolase class I"/>
    <property type="match status" value="1"/>
</dbReference>
<dbReference type="InterPro" id="IPR006062">
    <property type="entry name" value="His_biosynth"/>
</dbReference>
<evidence type="ECO:0000256" key="2">
    <source>
        <dbReference type="ARBA" id="ARBA00009667"/>
    </source>
</evidence>
<dbReference type="GO" id="GO:0016829">
    <property type="term" value="F:lyase activity"/>
    <property type="evidence" value="ECO:0007669"/>
    <property type="project" value="UniProtKB-KW"/>
</dbReference>
<sequence length="252" mass="27477">MLKARIIPCLDVRQGRTVKGVHFENMVDSGDPVDQALFYAHDGADEIVWLDITATLEDRALHLQQIAELRRQLKIPLTVGGGIRTIADVERVLNQGADKVSINSAAVYNPDLVEQVARRWGSQCVVVAVDAKRVNGQFEVFTHGGKRPAGRTLGPWLREAEERGAGEFLLTSIDSDGVQAGYDVVMMNFARGNTARPIIASGGAGSIDHLADMLAQGHTALLLASLLHQGQVTVHMLKRQLKDRGFAIRVDE</sequence>
<evidence type="ECO:0000256" key="9">
    <source>
        <dbReference type="ARBA" id="ARBA00025475"/>
    </source>
</evidence>
<evidence type="ECO:0000256" key="7">
    <source>
        <dbReference type="ARBA" id="ARBA00023102"/>
    </source>
</evidence>
<gene>
    <name evidence="15" type="ORF">C7B45_14670</name>
</gene>
<evidence type="ECO:0000256" key="6">
    <source>
        <dbReference type="ARBA" id="ARBA00022605"/>
    </source>
</evidence>
<protein>
    <recommendedName>
        <fullName evidence="5">Imidazole glycerol phosphate synthase subunit HisF</fullName>
        <ecNumber evidence="4">4.3.2.10</ecNumber>
    </recommendedName>
    <alternativeName>
        <fullName evidence="10">IGP synthase cyclase subunit</fullName>
    </alternativeName>
    <alternativeName>
        <fullName evidence="11">IGP synthase subunit HisF</fullName>
    </alternativeName>
    <alternativeName>
        <fullName evidence="12">ImGP synthase subunit HisF</fullName>
    </alternativeName>
</protein>
<dbReference type="InterPro" id="IPR004651">
    <property type="entry name" value="HisF"/>
</dbReference>
<comment type="subunit">
    <text evidence="3">Heterodimer of HisH and HisF.</text>
</comment>
<evidence type="ECO:0000256" key="1">
    <source>
        <dbReference type="ARBA" id="ARBA00005091"/>
    </source>
</evidence>
<reference evidence="15 16" key="1">
    <citation type="journal article" date="2014" name="BMC Genomics">
        <title>Comparison of environmental and isolate Sulfobacillus genomes reveals diverse carbon, sulfur, nitrogen, and hydrogen metabolisms.</title>
        <authorList>
            <person name="Justice N.B."/>
            <person name="Norman A."/>
            <person name="Brown C.T."/>
            <person name="Singh A."/>
            <person name="Thomas B.C."/>
            <person name="Banfield J.F."/>
        </authorList>
    </citation>
    <scope>NUCLEOTIDE SEQUENCE [LARGE SCALE GENOMIC DNA]</scope>
    <source>
        <strain evidence="15">AMDSBA3</strain>
    </source>
</reference>
<dbReference type="EMBL" id="PXYV01000060">
    <property type="protein sequence ID" value="PSR20502.1"/>
    <property type="molecule type" value="Genomic_DNA"/>
</dbReference>
<evidence type="ECO:0000313" key="15">
    <source>
        <dbReference type="EMBL" id="PSR20502.1"/>
    </source>
</evidence>
<keyword evidence="7 14" id="KW-0368">Histidine biosynthesis</keyword>
<dbReference type="InterPro" id="IPR050064">
    <property type="entry name" value="IGPS_HisA/HisF"/>
</dbReference>
<comment type="catalytic activity">
    <reaction evidence="13">
        <text>5-[(5-phospho-1-deoxy-D-ribulos-1-ylimino)methylamino]-1-(5-phospho-beta-D-ribosyl)imidazole-4-carboxamide + L-glutamine = D-erythro-1-(imidazol-4-yl)glycerol 3-phosphate + 5-amino-1-(5-phospho-beta-D-ribosyl)imidazole-4-carboxamide + L-glutamate + H(+)</text>
        <dbReference type="Rhea" id="RHEA:24793"/>
        <dbReference type="ChEBI" id="CHEBI:15378"/>
        <dbReference type="ChEBI" id="CHEBI:29985"/>
        <dbReference type="ChEBI" id="CHEBI:58278"/>
        <dbReference type="ChEBI" id="CHEBI:58359"/>
        <dbReference type="ChEBI" id="CHEBI:58475"/>
        <dbReference type="ChEBI" id="CHEBI:58525"/>
        <dbReference type="EC" id="4.3.2.10"/>
    </reaction>
</comment>
<dbReference type="PANTHER" id="PTHR21235">
    <property type="entry name" value="IMIDAZOLE GLYCEROL PHOSPHATE SYNTHASE SUBUNIT HISF/H IGP SYNTHASE SUBUNIT HISF/H"/>
    <property type="match status" value="1"/>
</dbReference>
<evidence type="ECO:0000256" key="10">
    <source>
        <dbReference type="ARBA" id="ARBA00030264"/>
    </source>
</evidence>
<dbReference type="InterPro" id="IPR011060">
    <property type="entry name" value="RibuloseP-bd_barrel"/>
</dbReference>
<dbReference type="UniPathway" id="UPA00031">
    <property type="reaction ID" value="UER00010"/>
</dbReference>
<evidence type="ECO:0000256" key="3">
    <source>
        <dbReference type="ARBA" id="ARBA00011152"/>
    </source>
</evidence>
<dbReference type="CDD" id="cd04731">
    <property type="entry name" value="HisF"/>
    <property type="match status" value="1"/>
</dbReference>
<evidence type="ECO:0000256" key="11">
    <source>
        <dbReference type="ARBA" id="ARBA00031409"/>
    </source>
</evidence>
<evidence type="ECO:0000256" key="5">
    <source>
        <dbReference type="ARBA" id="ARBA00016318"/>
    </source>
</evidence>